<reference evidence="4" key="3">
    <citation type="submission" date="2020-12" db="UniProtKB">
        <authorList>
            <consortium name="EnsemblPlants"/>
        </authorList>
    </citation>
    <scope>IDENTIFICATION</scope>
</reference>
<organism evidence="4 5">
    <name type="scientific">Physcomitrium patens</name>
    <name type="common">Spreading-leaved earth moss</name>
    <name type="synonym">Physcomitrella patens</name>
    <dbReference type="NCBI Taxonomy" id="3218"/>
    <lineage>
        <taxon>Eukaryota</taxon>
        <taxon>Viridiplantae</taxon>
        <taxon>Streptophyta</taxon>
        <taxon>Embryophyta</taxon>
        <taxon>Bryophyta</taxon>
        <taxon>Bryophytina</taxon>
        <taxon>Bryopsida</taxon>
        <taxon>Funariidae</taxon>
        <taxon>Funariales</taxon>
        <taxon>Funariaceae</taxon>
        <taxon>Physcomitrium</taxon>
    </lineage>
</organism>
<proteinExistence type="predicted"/>
<dbReference type="PROSITE" id="PS50053">
    <property type="entry name" value="UBIQUITIN_2"/>
    <property type="match status" value="1"/>
</dbReference>
<feature type="compositionally biased region" description="Basic and acidic residues" evidence="1">
    <location>
        <begin position="476"/>
        <end position="490"/>
    </location>
</feature>
<dbReference type="FunCoup" id="A0A7I4DB19">
    <property type="interactions" value="2159"/>
</dbReference>
<dbReference type="InParanoid" id="A0A7I4DB19"/>
<dbReference type="CDD" id="cd14291">
    <property type="entry name" value="UBA1_NUB1_like"/>
    <property type="match status" value="1"/>
</dbReference>
<dbReference type="EMBL" id="ABEU02000003">
    <property type="status" value="NOT_ANNOTATED_CDS"/>
    <property type="molecule type" value="Genomic_DNA"/>
</dbReference>
<feature type="domain" description="UBA" evidence="2">
    <location>
        <begin position="432"/>
        <end position="471"/>
    </location>
</feature>
<dbReference type="Gene3D" id="1.10.8.10">
    <property type="entry name" value="DNA helicase RuvA subunit, C-terminal domain"/>
    <property type="match status" value="2"/>
</dbReference>
<dbReference type="Gramene" id="Pp3c3_18690V3.2">
    <property type="protein sequence ID" value="Pp3c3_18690V3.2"/>
    <property type="gene ID" value="Pp3c3_18690"/>
</dbReference>
<feature type="domain" description="UBA" evidence="2">
    <location>
        <begin position="375"/>
        <end position="415"/>
    </location>
</feature>
<evidence type="ECO:0000259" key="3">
    <source>
        <dbReference type="PROSITE" id="PS50053"/>
    </source>
</evidence>
<feature type="domain" description="UBA" evidence="2">
    <location>
        <begin position="303"/>
        <end position="343"/>
    </location>
</feature>
<dbReference type="SUPFAM" id="SSF54236">
    <property type="entry name" value="Ubiquitin-like"/>
    <property type="match status" value="1"/>
</dbReference>
<dbReference type="SMART" id="SM00165">
    <property type="entry name" value="UBA"/>
    <property type="match status" value="3"/>
</dbReference>
<dbReference type="PANTHER" id="PTHR12948">
    <property type="entry name" value="NEDD8 ULTIMATE BUSTER-1 BS4 PROTEIN"/>
    <property type="match status" value="1"/>
</dbReference>
<feature type="compositionally biased region" description="Low complexity" evidence="1">
    <location>
        <begin position="492"/>
        <end position="507"/>
    </location>
</feature>
<evidence type="ECO:0000313" key="4">
    <source>
        <dbReference type="EnsemblPlants" id="Pp3c3_18690V3.2"/>
    </source>
</evidence>
<name>A0A7I4DB19_PHYPA</name>
<sequence length="587" mass="65287">MAETGTSRGDAGPSRQRVRLRVAGAWSGTLEVSLDEWSVEKLRTEVSSHSGIAKDCIKLISAGRILKDEVVGTADTRKTLRELGIGPNSKLLLTRIAPPLQTNSVDVEQERAERLARIKAAADAMSKRSDDGRFPSDEFDLQLENQSGEKLTFNSETDRRALVMGLMLHAKARSMLEQGNYQEALEVLGMSEESFSLCDRKFLEAVDNVALLQIDTVWCLFMLRDIERLSVARERLARARDGLKRSHGPNLERLRVLQGGFCPELALYVRLELLEGVVAYHSGQTDAARASLLSAQEKFEQLQISDEQVAALAQMGFSMKEARRSLRVSGKDASLAVEFVMNERAKAQQKAEEDDRRQTERREQKKYGKTVGGKGVDITKLNELASLGYERRILAEALKQSENNREFALEMLMNPTSYSTLQASLLENKRESVDSIALAELMSMGFSKDKAKKALRGSTDTTQALERLIQDLQDHTSEGPETESKQRESEVSAASASDAALLDNSISPESPASTDLDPRDEEMEEEIAREITGDPFAEYDIEIHSFLSASSVVRSIHLRMWVPVAQGYIINDSQASAQKEISKFRHA</sequence>
<gene>
    <name evidence="4" type="primary">LOC112280009</name>
</gene>
<feature type="region of interest" description="Disordered" evidence="1">
    <location>
        <begin position="476"/>
        <end position="524"/>
    </location>
</feature>
<feature type="domain" description="Ubiquitin-like" evidence="3">
    <location>
        <begin position="38"/>
        <end position="93"/>
    </location>
</feature>
<dbReference type="GO" id="GO:0031593">
    <property type="term" value="F:polyubiquitin modification-dependent protein binding"/>
    <property type="evidence" value="ECO:0007669"/>
    <property type="project" value="UniProtKB-ARBA"/>
</dbReference>
<reference evidence="4 5" key="2">
    <citation type="journal article" date="2018" name="Plant J.">
        <title>The Physcomitrella patens chromosome-scale assembly reveals moss genome structure and evolution.</title>
        <authorList>
            <person name="Lang D."/>
            <person name="Ullrich K.K."/>
            <person name="Murat F."/>
            <person name="Fuchs J."/>
            <person name="Jenkins J."/>
            <person name="Haas F.B."/>
            <person name="Piednoel M."/>
            <person name="Gundlach H."/>
            <person name="Van Bel M."/>
            <person name="Meyberg R."/>
            <person name="Vives C."/>
            <person name="Morata J."/>
            <person name="Symeonidi A."/>
            <person name="Hiss M."/>
            <person name="Muchero W."/>
            <person name="Kamisugi Y."/>
            <person name="Saleh O."/>
            <person name="Blanc G."/>
            <person name="Decker E.L."/>
            <person name="van Gessel N."/>
            <person name="Grimwood J."/>
            <person name="Hayes R.D."/>
            <person name="Graham S.W."/>
            <person name="Gunter L.E."/>
            <person name="McDaniel S.F."/>
            <person name="Hoernstein S.N.W."/>
            <person name="Larsson A."/>
            <person name="Li F.W."/>
            <person name="Perroud P.F."/>
            <person name="Phillips J."/>
            <person name="Ranjan P."/>
            <person name="Rokshar D.S."/>
            <person name="Rothfels C.J."/>
            <person name="Schneider L."/>
            <person name="Shu S."/>
            <person name="Stevenson D.W."/>
            <person name="Thummler F."/>
            <person name="Tillich M."/>
            <person name="Villarreal Aguilar J.C."/>
            <person name="Widiez T."/>
            <person name="Wong G.K."/>
            <person name="Wymore A."/>
            <person name="Zhang Y."/>
            <person name="Zimmer A.D."/>
            <person name="Quatrano R.S."/>
            <person name="Mayer K.F.X."/>
            <person name="Goodstein D."/>
            <person name="Casacuberta J.M."/>
            <person name="Vandepoele K."/>
            <person name="Reski R."/>
            <person name="Cuming A.C."/>
            <person name="Tuskan G.A."/>
            <person name="Maumus F."/>
            <person name="Salse J."/>
            <person name="Schmutz J."/>
            <person name="Rensing S.A."/>
        </authorList>
    </citation>
    <scope>NUCLEOTIDE SEQUENCE [LARGE SCALE GENOMIC DNA]</scope>
    <source>
        <strain evidence="4 5">cv. Gransden 2004</strain>
    </source>
</reference>
<dbReference type="PROSITE" id="PS50030">
    <property type="entry name" value="UBA"/>
    <property type="match status" value="3"/>
</dbReference>
<dbReference type="GO" id="GO:2000058">
    <property type="term" value="P:regulation of ubiquitin-dependent protein catabolic process"/>
    <property type="evidence" value="ECO:0000318"/>
    <property type="project" value="GO_Central"/>
</dbReference>
<dbReference type="InterPro" id="IPR009060">
    <property type="entry name" value="UBA-like_sf"/>
</dbReference>
<dbReference type="Proteomes" id="UP000006727">
    <property type="component" value="Chromosome 3"/>
</dbReference>
<feature type="compositionally biased region" description="Basic and acidic residues" evidence="1">
    <location>
        <begin position="347"/>
        <end position="366"/>
    </location>
</feature>
<evidence type="ECO:0000259" key="2">
    <source>
        <dbReference type="PROSITE" id="PS50030"/>
    </source>
</evidence>
<evidence type="ECO:0008006" key="6">
    <source>
        <dbReference type="Google" id="ProtNLM"/>
    </source>
</evidence>
<accession>A0A7I4DB19</accession>
<dbReference type="EnsemblPlants" id="Pp3c3_18690V3.2">
    <property type="protein sequence ID" value="Pp3c3_18690V3.2"/>
    <property type="gene ID" value="Pp3c3_18690"/>
</dbReference>
<dbReference type="InterPro" id="IPR015940">
    <property type="entry name" value="UBA"/>
</dbReference>
<dbReference type="InterPro" id="IPR029071">
    <property type="entry name" value="Ubiquitin-like_domsf"/>
</dbReference>
<reference evidence="4 5" key="1">
    <citation type="journal article" date="2008" name="Science">
        <title>The Physcomitrella genome reveals evolutionary insights into the conquest of land by plants.</title>
        <authorList>
            <person name="Rensing S."/>
            <person name="Lang D."/>
            <person name="Zimmer A."/>
            <person name="Terry A."/>
            <person name="Salamov A."/>
            <person name="Shapiro H."/>
            <person name="Nishiyama T."/>
            <person name="Perroud P.-F."/>
            <person name="Lindquist E."/>
            <person name="Kamisugi Y."/>
            <person name="Tanahashi T."/>
            <person name="Sakakibara K."/>
            <person name="Fujita T."/>
            <person name="Oishi K."/>
            <person name="Shin-I T."/>
            <person name="Kuroki Y."/>
            <person name="Toyoda A."/>
            <person name="Suzuki Y."/>
            <person name="Hashimoto A."/>
            <person name="Yamaguchi K."/>
            <person name="Sugano A."/>
            <person name="Kohara Y."/>
            <person name="Fujiyama A."/>
            <person name="Anterola A."/>
            <person name="Aoki S."/>
            <person name="Ashton N."/>
            <person name="Barbazuk W.B."/>
            <person name="Barker E."/>
            <person name="Bennetzen J."/>
            <person name="Bezanilla M."/>
            <person name="Blankenship R."/>
            <person name="Cho S.H."/>
            <person name="Dutcher S."/>
            <person name="Estelle M."/>
            <person name="Fawcett J.A."/>
            <person name="Gundlach H."/>
            <person name="Hanada K."/>
            <person name="Heyl A."/>
            <person name="Hicks K.A."/>
            <person name="Hugh J."/>
            <person name="Lohr M."/>
            <person name="Mayer K."/>
            <person name="Melkozernov A."/>
            <person name="Murata T."/>
            <person name="Nelson D."/>
            <person name="Pils B."/>
            <person name="Prigge M."/>
            <person name="Reiss B."/>
            <person name="Renner T."/>
            <person name="Rombauts S."/>
            <person name="Rushton P."/>
            <person name="Sanderfoot A."/>
            <person name="Schween G."/>
            <person name="Shiu S.-H."/>
            <person name="Stueber K."/>
            <person name="Theodoulou F.L."/>
            <person name="Tu H."/>
            <person name="Van de Peer Y."/>
            <person name="Verrier P.J."/>
            <person name="Waters E."/>
            <person name="Wood A."/>
            <person name="Yang L."/>
            <person name="Cove D."/>
            <person name="Cuming A."/>
            <person name="Hasebe M."/>
            <person name="Lucas S."/>
            <person name="Mishler D.B."/>
            <person name="Reski R."/>
            <person name="Grigoriev I."/>
            <person name="Quatrano R.S."/>
            <person name="Boore J.L."/>
        </authorList>
    </citation>
    <scope>NUCLEOTIDE SEQUENCE [LARGE SCALE GENOMIC DNA]</scope>
    <source>
        <strain evidence="4 5">cv. Gransden 2004</strain>
    </source>
</reference>
<evidence type="ECO:0000256" key="1">
    <source>
        <dbReference type="SAM" id="MobiDB-lite"/>
    </source>
</evidence>
<keyword evidence="5" id="KW-1185">Reference proteome</keyword>
<feature type="region of interest" description="Disordered" evidence="1">
    <location>
        <begin position="347"/>
        <end position="370"/>
    </location>
</feature>
<dbReference type="SUPFAM" id="SSF46934">
    <property type="entry name" value="UBA-like"/>
    <property type="match status" value="3"/>
</dbReference>
<protein>
    <recommendedName>
        <fullName evidence="6">NEDD8 ultimate buster 1</fullName>
    </recommendedName>
</protein>
<evidence type="ECO:0000313" key="5">
    <source>
        <dbReference type="Proteomes" id="UP000006727"/>
    </source>
</evidence>
<dbReference type="Gene3D" id="3.10.20.90">
    <property type="entry name" value="Phosphatidylinositol 3-kinase Catalytic Subunit, Chain A, domain 1"/>
    <property type="match status" value="1"/>
</dbReference>
<dbReference type="InterPro" id="IPR039749">
    <property type="entry name" value="NUB1"/>
</dbReference>
<dbReference type="AlphaFoldDB" id="A0A7I4DB19"/>
<dbReference type="PANTHER" id="PTHR12948:SF3">
    <property type="entry name" value="NEDD8 ULTIMATE BUSTER 1"/>
    <property type="match status" value="1"/>
</dbReference>
<dbReference type="InterPro" id="IPR000626">
    <property type="entry name" value="Ubiquitin-like_dom"/>
</dbReference>